<proteinExistence type="predicted"/>
<gene>
    <name evidence="1" type="ORF">OIU74_024510</name>
</gene>
<organism evidence="1 2">
    <name type="scientific">Salix koriyanagi</name>
    <dbReference type="NCBI Taxonomy" id="2511006"/>
    <lineage>
        <taxon>Eukaryota</taxon>
        <taxon>Viridiplantae</taxon>
        <taxon>Streptophyta</taxon>
        <taxon>Embryophyta</taxon>
        <taxon>Tracheophyta</taxon>
        <taxon>Spermatophyta</taxon>
        <taxon>Magnoliopsida</taxon>
        <taxon>eudicotyledons</taxon>
        <taxon>Gunneridae</taxon>
        <taxon>Pentapetalae</taxon>
        <taxon>rosids</taxon>
        <taxon>fabids</taxon>
        <taxon>Malpighiales</taxon>
        <taxon>Salicaceae</taxon>
        <taxon>Saliceae</taxon>
        <taxon>Salix</taxon>
    </lineage>
</organism>
<sequence>MPRNVAAVARRGSGGMNLHHLSSTRTRAISFCGSRLITWCMTTAVTPPGSRPLLQSVCTTATATRAVMKVFGHGERGLGGFSVAVKRRGQQGRIKHVLYV</sequence>
<name>A0A9Q1A8J2_9ROSI</name>
<evidence type="ECO:0000313" key="2">
    <source>
        <dbReference type="Proteomes" id="UP001151752"/>
    </source>
</evidence>
<comment type="caution">
    <text evidence="1">The sequence shown here is derived from an EMBL/GenBank/DDBJ whole genome shotgun (WGS) entry which is preliminary data.</text>
</comment>
<dbReference type="AlphaFoldDB" id="A0A9Q1A8J2"/>
<accession>A0A9Q1A8J2</accession>
<reference evidence="1" key="1">
    <citation type="submission" date="2022-11" db="EMBL/GenBank/DDBJ databases">
        <authorList>
            <person name="Hyden B.L."/>
            <person name="Feng K."/>
            <person name="Yates T."/>
            <person name="Jawdy S."/>
            <person name="Smart L.B."/>
            <person name="Muchero W."/>
        </authorList>
    </citation>
    <scope>NUCLEOTIDE SEQUENCE</scope>
    <source>
        <tissue evidence="1">Shoot tip</tissue>
    </source>
</reference>
<protein>
    <submittedName>
        <fullName evidence="1">Uncharacterized protein</fullName>
    </submittedName>
</protein>
<keyword evidence="2" id="KW-1185">Reference proteome</keyword>
<dbReference type="EMBL" id="JAPFFM010000005">
    <property type="protein sequence ID" value="KAJ6761862.1"/>
    <property type="molecule type" value="Genomic_DNA"/>
</dbReference>
<evidence type="ECO:0000313" key="1">
    <source>
        <dbReference type="EMBL" id="KAJ6761862.1"/>
    </source>
</evidence>
<dbReference type="Proteomes" id="UP001151752">
    <property type="component" value="Chromosome 19"/>
</dbReference>
<reference evidence="1" key="2">
    <citation type="journal article" date="2023" name="Int. J. Mol. Sci.">
        <title>De Novo Assembly and Annotation of 11 Diverse Shrub Willow (Salix) Genomes Reveals Novel Gene Organization in Sex-Linked Regions.</title>
        <authorList>
            <person name="Hyden B."/>
            <person name="Feng K."/>
            <person name="Yates T.B."/>
            <person name="Jawdy S."/>
            <person name="Cereghino C."/>
            <person name="Smart L.B."/>
            <person name="Muchero W."/>
        </authorList>
    </citation>
    <scope>NUCLEOTIDE SEQUENCE</scope>
    <source>
        <tissue evidence="1">Shoot tip</tissue>
    </source>
</reference>